<keyword evidence="1" id="KW-0863">Zinc-finger</keyword>
<dbReference type="SUPFAM" id="SSF57850">
    <property type="entry name" value="RING/U-box"/>
    <property type="match status" value="1"/>
</dbReference>
<dbReference type="OrthoDB" id="10251804at2759"/>
<dbReference type="PROSITE" id="PS50089">
    <property type="entry name" value="ZF_RING_2"/>
    <property type="match status" value="1"/>
</dbReference>
<dbReference type="PaxDb" id="55529-EKX34322"/>
<dbReference type="Gene3D" id="3.30.40.10">
    <property type="entry name" value="Zinc/RING finger domain, C3HC4 (zinc finger)"/>
    <property type="match status" value="1"/>
</dbReference>
<keyword evidence="1" id="KW-0862">Zinc</keyword>
<dbReference type="GO" id="GO:0008270">
    <property type="term" value="F:zinc ion binding"/>
    <property type="evidence" value="ECO:0007669"/>
    <property type="project" value="UniProtKB-KW"/>
</dbReference>
<feature type="region of interest" description="Disordered" evidence="2">
    <location>
        <begin position="1"/>
        <end position="36"/>
    </location>
</feature>
<proteinExistence type="predicted"/>
<dbReference type="InterPro" id="IPR001841">
    <property type="entry name" value="Znf_RING"/>
</dbReference>
<feature type="compositionally biased region" description="Acidic residues" evidence="2">
    <location>
        <begin position="18"/>
        <end position="30"/>
    </location>
</feature>
<protein>
    <recommendedName>
        <fullName evidence="3">RING-type domain-containing protein</fullName>
    </recommendedName>
</protein>
<evidence type="ECO:0000313" key="4">
    <source>
        <dbReference type="EMBL" id="EKX34322.1"/>
    </source>
</evidence>
<dbReference type="HOGENOM" id="CLU_770385_0_0_1"/>
<keyword evidence="6" id="KW-1185">Reference proteome</keyword>
<evidence type="ECO:0000313" key="5">
    <source>
        <dbReference type="EnsemblProtists" id="EKX34322"/>
    </source>
</evidence>
<dbReference type="RefSeq" id="XP_005821302.1">
    <property type="nucleotide sequence ID" value="XM_005821245.1"/>
</dbReference>
<keyword evidence="1" id="KW-0479">Metal-binding</keyword>
<accession>L1IE16</accession>
<dbReference type="EMBL" id="JH993112">
    <property type="protein sequence ID" value="EKX34322.1"/>
    <property type="molecule type" value="Genomic_DNA"/>
</dbReference>
<reference evidence="5" key="3">
    <citation type="submission" date="2016-03" db="UniProtKB">
        <authorList>
            <consortium name="EnsemblProtists"/>
        </authorList>
    </citation>
    <scope>IDENTIFICATION</scope>
</reference>
<feature type="domain" description="RING-type" evidence="3">
    <location>
        <begin position="257"/>
        <end position="295"/>
    </location>
</feature>
<name>L1IE16_GUITC</name>
<reference evidence="6" key="2">
    <citation type="submission" date="2012-11" db="EMBL/GenBank/DDBJ databases">
        <authorList>
            <person name="Kuo A."/>
            <person name="Curtis B.A."/>
            <person name="Tanifuji G."/>
            <person name="Burki F."/>
            <person name="Gruber A."/>
            <person name="Irimia M."/>
            <person name="Maruyama S."/>
            <person name="Arias M.C."/>
            <person name="Ball S.G."/>
            <person name="Gile G.H."/>
            <person name="Hirakawa Y."/>
            <person name="Hopkins J.F."/>
            <person name="Rensing S.A."/>
            <person name="Schmutz J."/>
            <person name="Symeonidi A."/>
            <person name="Elias M."/>
            <person name="Eveleigh R.J."/>
            <person name="Herman E.K."/>
            <person name="Klute M.J."/>
            <person name="Nakayama T."/>
            <person name="Obornik M."/>
            <person name="Reyes-Prieto A."/>
            <person name="Armbrust E.V."/>
            <person name="Aves S.J."/>
            <person name="Beiko R.G."/>
            <person name="Coutinho P."/>
            <person name="Dacks J.B."/>
            <person name="Durnford D.G."/>
            <person name="Fast N.M."/>
            <person name="Green B.R."/>
            <person name="Grisdale C."/>
            <person name="Hempe F."/>
            <person name="Henrissat B."/>
            <person name="Hoppner M.P."/>
            <person name="Ishida K.-I."/>
            <person name="Kim E."/>
            <person name="Koreny L."/>
            <person name="Kroth P.G."/>
            <person name="Liu Y."/>
            <person name="Malik S.-B."/>
            <person name="Maier U.G."/>
            <person name="McRose D."/>
            <person name="Mock T."/>
            <person name="Neilson J.A."/>
            <person name="Onodera N.T."/>
            <person name="Poole A.M."/>
            <person name="Pritham E.J."/>
            <person name="Richards T.A."/>
            <person name="Rocap G."/>
            <person name="Roy S.W."/>
            <person name="Sarai C."/>
            <person name="Schaack S."/>
            <person name="Shirato S."/>
            <person name="Slamovits C.H."/>
            <person name="Spencer D.F."/>
            <person name="Suzuki S."/>
            <person name="Worden A.Z."/>
            <person name="Zauner S."/>
            <person name="Barry K."/>
            <person name="Bell C."/>
            <person name="Bharti A.K."/>
            <person name="Crow J.A."/>
            <person name="Grimwood J."/>
            <person name="Kramer R."/>
            <person name="Lindquist E."/>
            <person name="Lucas S."/>
            <person name="Salamov A."/>
            <person name="McFadden G.I."/>
            <person name="Lane C.E."/>
            <person name="Keeling P.J."/>
            <person name="Gray M.W."/>
            <person name="Grigoriev I.V."/>
            <person name="Archibald J.M."/>
        </authorList>
    </citation>
    <scope>NUCLEOTIDE SEQUENCE</scope>
    <source>
        <strain evidence="6">CCMP2712</strain>
    </source>
</reference>
<evidence type="ECO:0000313" key="6">
    <source>
        <dbReference type="Proteomes" id="UP000011087"/>
    </source>
</evidence>
<evidence type="ECO:0000256" key="2">
    <source>
        <dbReference type="SAM" id="MobiDB-lite"/>
    </source>
</evidence>
<dbReference type="GeneID" id="17291073"/>
<organism evidence="4">
    <name type="scientific">Guillardia theta (strain CCMP2712)</name>
    <name type="common">Cryptophyte</name>
    <dbReference type="NCBI Taxonomy" id="905079"/>
    <lineage>
        <taxon>Eukaryota</taxon>
        <taxon>Cryptophyceae</taxon>
        <taxon>Pyrenomonadales</taxon>
        <taxon>Geminigeraceae</taxon>
        <taxon>Guillardia</taxon>
    </lineage>
</organism>
<gene>
    <name evidence="4" type="ORF">GUITHDRAFT_147300</name>
</gene>
<dbReference type="EnsemblProtists" id="EKX34322">
    <property type="protein sequence ID" value="EKX34322"/>
    <property type="gene ID" value="GUITHDRAFT_147300"/>
</dbReference>
<dbReference type="Proteomes" id="UP000011087">
    <property type="component" value="Unassembled WGS sequence"/>
</dbReference>
<evidence type="ECO:0000256" key="1">
    <source>
        <dbReference type="PROSITE-ProRule" id="PRU00175"/>
    </source>
</evidence>
<dbReference type="AlphaFoldDB" id="L1IE16"/>
<reference evidence="4 6" key="1">
    <citation type="journal article" date="2012" name="Nature">
        <title>Algal genomes reveal evolutionary mosaicism and the fate of nucleomorphs.</title>
        <authorList>
            <consortium name="DOE Joint Genome Institute"/>
            <person name="Curtis B.A."/>
            <person name="Tanifuji G."/>
            <person name="Burki F."/>
            <person name="Gruber A."/>
            <person name="Irimia M."/>
            <person name="Maruyama S."/>
            <person name="Arias M.C."/>
            <person name="Ball S.G."/>
            <person name="Gile G.H."/>
            <person name="Hirakawa Y."/>
            <person name="Hopkins J.F."/>
            <person name="Kuo A."/>
            <person name="Rensing S.A."/>
            <person name="Schmutz J."/>
            <person name="Symeonidi A."/>
            <person name="Elias M."/>
            <person name="Eveleigh R.J."/>
            <person name="Herman E.K."/>
            <person name="Klute M.J."/>
            <person name="Nakayama T."/>
            <person name="Obornik M."/>
            <person name="Reyes-Prieto A."/>
            <person name="Armbrust E.V."/>
            <person name="Aves S.J."/>
            <person name="Beiko R.G."/>
            <person name="Coutinho P."/>
            <person name="Dacks J.B."/>
            <person name="Durnford D.G."/>
            <person name="Fast N.M."/>
            <person name="Green B.R."/>
            <person name="Grisdale C.J."/>
            <person name="Hempel F."/>
            <person name="Henrissat B."/>
            <person name="Hoppner M.P."/>
            <person name="Ishida K."/>
            <person name="Kim E."/>
            <person name="Koreny L."/>
            <person name="Kroth P.G."/>
            <person name="Liu Y."/>
            <person name="Malik S.B."/>
            <person name="Maier U.G."/>
            <person name="McRose D."/>
            <person name="Mock T."/>
            <person name="Neilson J.A."/>
            <person name="Onodera N.T."/>
            <person name="Poole A.M."/>
            <person name="Pritham E.J."/>
            <person name="Richards T.A."/>
            <person name="Rocap G."/>
            <person name="Roy S.W."/>
            <person name="Sarai C."/>
            <person name="Schaack S."/>
            <person name="Shirato S."/>
            <person name="Slamovits C.H."/>
            <person name="Spencer D.F."/>
            <person name="Suzuki S."/>
            <person name="Worden A.Z."/>
            <person name="Zauner S."/>
            <person name="Barry K."/>
            <person name="Bell C."/>
            <person name="Bharti A.K."/>
            <person name="Crow J.A."/>
            <person name="Grimwood J."/>
            <person name="Kramer R."/>
            <person name="Lindquist E."/>
            <person name="Lucas S."/>
            <person name="Salamov A."/>
            <person name="McFadden G.I."/>
            <person name="Lane C.E."/>
            <person name="Keeling P.J."/>
            <person name="Gray M.W."/>
            <person name="Grigoriev I.V."/>
            <person name="Archibald J.M."/>
        </authorList>
    </citation>
    <scope>NUCLEOTIDE SEQUENCE</scope>
    <source>
        <strain evidence="4 6">CCMP2712</strain>
    </source>
</reference>
<evidence type="ECO:0000259" key="3">
    <source>
        <dbReference type="PROSITE" id="PS50089"/>
    </source>
</evidence>
<dbReference type="Pfam" id="PF13920">
    <property type="entry name" value="zf-C3HC4_3"/>
    <property type="match status" value="1"/>
</dbReference>
<sequence>MARVRSPQRFASGYDSDTAIEDSGEEEDEQEIKSSYNLREGVDGRMYYGKASDEMPGYDESMDPEFDPVAFAEQEMKSKDIEDGYDSMGSDDLDMLDVEIREDELDIVRDVKKGDLVSFCKGFTPATVFEGVIRLKCVEESEKAGFGVCVCGSVPTYYCCVCNMITTCKCCSHKGGCSMCGSDDSELVSVRLDNPETIGSFIHDIDSTEVRCKARTLNDRLDDCMMIFDSVRDRVSFLVYLYETVFDGILTPSRNICTICFDRSARVIYHPCGHLAACSTCHLRMGSNHPCHMCRTMVTRSYVYMNVHLRGVVERSSMRCDFDKYIAIERMLDYNTPDALKRYIIAHAKKTMHEPIEISD</sequence>
<dbReference type="InterPro" id="IPR013083">
    <property type="entry name" value="Znf_RING/FYVE/PHD"/>
</dbReference>
<dbReference type="KEGG" id="gtt:GUITHDRAFT_147300"/>